<comment type="caution">
    <text evidence="1">The sequence shown here is derived from an EMBL/GenBank/DDBJ whole genome shotgun (WGS) entry which is preliminary data.</text>
</comment>
<evidence type="ECO:0000313" key="1">
    <source>
        <dbReference type="EMBL" id="KAL3860941.1"/>
    </source>
</evidence>
<accession>A0ABD3VID7</accession>
<feature type="non-terminal residue" evidence="1">
    <location>
        <position position="1"/>
    </location>
</feature>
<gene>
    <name evidence="1" type="ORF">ACJMK2_007036</name>
</gene>
<reference evidence="1 2" key="1">
    <citation type="submission" date="2024-11" db="EMBL/GenBank/DDBJ databases">
        <title>Chromosome-level genome assembly of the freshwater bivalve Anodonta woodiana.</title>
        <authorList>
            <person name="Chen X."/>
        </authorList>
    </citation>
    <scope>NUCLEOTIDE SEQUENCE [LARGE SCALE GENOMIC DNA]</scope>
    <source>
        <strain evidence="1">MN2024</strain>
        <tissue evidence="1">Gills</tissue>
    </source>
</reference>
<dbReference type="AlphaFoldDB" id="A0ABD3VID7"/>
<keyword evidence="2" id="KW-1185">Reference proteome</keyword>
<protein>
    <submittedName>
        <fullName evidence="1">Uncharacterized protein</fullName>
    </submittedName>
</protein>
<dbReference type="Proteomes" id="UP001634394">
    <property type="component" value="Unassembled WGS sequence"/>
</dbReference>
<organism evidence="1 2">
    <name type="scientific">Sinanodonta woodiana</name>
    <name type="common">Chinese pond mussel</name>
    <name type="synonym">Anodonta woodiana</name>
    <dbReference type="NCBI Taxonomy" id="1069815"/>
    <lineage>
        <taxon>Eukaryota</taxon>
        <taxon>Metazoa</taxon>
        <taxon>Spiralia</taxon>
        <taxon>Lophotrochozoa</taxon>
        <taxon>Mollusca</taxon>
        <taxon>Bivalvia</taxon>
        <taxon>Autobranchia</taxon>
        <taxon>Heteroconchia</taxon>
        <taxon>Palaeoheterodonta</taxon>
        <taxon>Unionida</taxon>
        <taxon>Unionoidea</taxon>
        <taxon>Unionidae</taxon>
        <taxon>Unioninae</taxon>
        <taxon>Sinanodonta</taxon>
    </lineage>
</organism>
<sequence length="96" mass="10210">GPSVAVLGGEAYMRWTISTTTFGNRVVLGPANTTIIGFVNGQTQTRFEAPHVSYTGDISQGIMSFTLHGVTLAYVGKYKYILPGNIEDGGQDLVIA</sequence>
<proteinExistence type="predicted"/>
<name>A0ABD3VID7_SINWO</name>
<feature type="non-terminal residue" evidence="1">
    <location>
        <position position="96"/>
    </location>
</feature>
<dbReference type="EMBL" id="JBJQND010000011">
    <property type="protein sequence ID" value="KAL3860941.1"/>
    <property type="molecule type" value="Genomic_DNA"/>
</dbReference>
<evidence type="ECO:0000313" key="2">
    <source>
        <dbReference type="Proteomes" id="UP001634394"/>
    </source>
</evidence>